<dbReference type="SUPFAM" id="SSF47598">
    <property type="entry name" value="Ribbon-helix-helix"/>
    <property type="match status" value="1"/>
</dbReference>
<dbReference type="InterPro" id="IPR010985">
    <property type="entry name" value="Ribbon_hlx_hlx"/>
</dbReference>
<name>A0A6M4IUI9_9BACT</name>
<dbReference type="Proteomes" id="UP000500938">
    <property type="component" value="Chromosome"/>
</dbReference>
<sequence>MMKATIEFDDALYRRLKVEAARRGRTVRDLVAEGVRHVLDTAATPTATSDAAAWRPMWFASLGRYAAAVDDHSMSAVKRSIARGRVADPAR</sequence>
<gene>
    <name evidence="1" type="ORF">HKW67_21065</name>
</gene>
<dbReference type="EMBL" id="CP053085">
    <property type="protein sequence ID" value="QJR37835.1"/>
    <property type="molecule type" value="Genomic_DNA"/>
</dbReference>
<accession>A0A6M4IUI9</accession>
<proteinExistence type="predicted"/>
<evidence type="ECO:0008006" key="3">
    <source>
        <dbReference type="Google" id="ProtNLM"/>
    </source>
</evidence>
<dbReference type="GO" id="GO:0006355">
    <property type="term" value="P:regulation of DNA-templated transcription"/>
    <property type="evidence" value="ECO:0007669"/>
    <property type="project" value="InterPro"/>
</dbReference>
<evidence type="ECO:0000313" key="2">
    <source>
        <dbReference type="Proteomes" id="UP000500938"/>
    </source>
</evidence>
<dbReference type="RefSeq" id="WP_171227271.1">
    <property type="nucleotide sequence ID" value="NZ_CP053085.1"/>
</dbReference>
<dbReference type="KEGG" id="ggr:HKW67_21065"/>
<dbReference type="AlphaFoldDB" id="A0A6M4IUI9"/>
<evidence type="ECO:0000313" key="1">
    <source>
        <dbReference type="EMBL" id="QJR37835.1"/>
    </source>
</evidence>
<keyword evidence="2" id="KW-1185">Reference proteome</keyword>
<protein>
    <recommendedName>
        <fullName evidence="3">Ribbon-helix-helix protein CopG domain-containing protein</fullName>
    </recommendedName>
</protein>
<reference evidence="1 2" key="1">
    <citation type="submission" date="2020-05" db="EMBL/GenBank/DDBJ databases">
        <title>Complete genome sequence of Gemmatimonas greenlandica TET16.</title>
        <authorList>
            <person name="Zeng Y."/>
        </authorList>
    </citation>
    <scope>NUCLEOTIDE SEQUENCE [LARGE SCALE GENOMIC DNA]</scope>
    <source>
        <strain evidence="1 2">TET16</strain>
    </source>
</reference>
<organism evidence="1 2">
    <name type="scientific">Gemmatimonas groenlandica</name>
    <dbReference type="NCBI Taxonomy" id="2732249"/>
    <lineage>
        <taxon>Bacteria</taxon>
        <taxon>Pseudomonadati</taxon>
        <taxon>Gemmatimonadota</taxon>
        <taxon>Gemmatimonadia</taxon>
        <taxon>Gemmatimonadales</taxon>
        <taxon>Gemmatimonadaceae</taxon>
        <taxon>Gemmatimonas</taxon>
    </lineage>
</organism>